<reference evidence="1" key="1">
    <citation type="submission" date="2021-03" db="EMBL/GenBank/DDBJ databases">
        <title>Evolutionary priming and transition to the ectomycorrhizal habit in an iconic lineage of mushroom-forming fungi: is preadaptation a requirement?</title>
        <authorList>
            <consortium name="DOE Joint Genome Institute"/>
            <person name="Looney B.P."/>
            <person name="Miyauchi S."/>
            <person name="Morin E."/>
            <person name="Drula E."/>
            <person name="Courty P.E."/>
            <person name="Chicoki N."/>
            <person name="Fauchery L."/>
            <person name="Kohler A."/>
            <person name="Kuo A."/>
            <person name="LaButti K."/>
            <person name="Pangilinan J."/>
            <person name="Lipzen A."/>
            <person name="Riley R."/>
            <person name="Andreopoulos W."/>
            <person name="He G."/>
            <person name="Johnson J."/>
            <person name="Barry K.W."/>
            <person name="Grigoriev I.V."/>
            <person name="Nagy L."/>
            <person name="Hibbett D."/>
            <person name="Henrissat B."/>
            <person name="Matheny P.B."/>
            <person name="Labbe J."/>
            <person name="Martin A.F."/>
        </authorList>
    </citation>
    <scope>NUCLEOTIDE SEQUENCE</scope>
    <source>
        <strain evidence="1">BPL698</strain>
    </source>
</reference>
<keyword evidence="2" id="KW-1185">Reference proteome</keyword>
<name>A0ACC0UEV9_9AGAM</name>
<proteinExistence type="predicted"/>
<accession>A0ACC0UEV9</accession>
<dbReference type="EMBL" id="JAGFNK010000055">
    <property type="protein sequence ID" value="KAI9509791.1"/>
    <property type="molecule type" value="Genomic_DNA"/>
</dbReference>
<dbReference type="Proteomes" id="UP001207468">
    <property type="component" value="Unassembled WGS sequence"/>
</dbReference>
<protein>
    <submittedName>
        <fullName evidence="1">Uncharacterized protein</fullName>
    </submittedName>
</protein>
<comment type="caution">
    <text evidence="1">The sequence shown here is derived from an EMBL/GenBank/DDBJ whole genome shotgun (WGS) entry which is preliminary data.</text>
</comment>
<organism evidence="1 2">
    <name type="scientific">Russula earlei</name>
    <dbReference type="NCBI Taxonomy" id="71964"/>
    <lineage>
        <taxon>Eukaryota</taxon>
        <taxon>Fungi</taxon>
        <taxon>Dikarya</taxon>
        <taxon>Basidiomycota</taxon>
        <taxon>Agaricomycotina</taxon>
        <taxon>Agaricomycetes</taxon>
        <taxon>Russulales</taxon>
        <taxon>Russulaceae</taxon>
        <taxon>Russula</taxon>
    </lineage>
</organism>
<evidence type="ECO:0000313" key="2">
    <source>
        <dbReference type="Proteomes" id="UP001207468"/>
    </source>
</evidence>
<sequence length="422" mass="44561">MHYLHNPPVKRQATDPPIVPSVSGVLGGTTAVSGIDPGTSLLLGASATSLPSVSIPLVAGQPVITFTSGPPSIETNAASLPPPPSISTGGIVGIIFGIFMVVVGAMFAIYAYFKKRTAAMGRQPLTRRLPPVASGIGGARGHGHEKQLRVDGVEVRERRARPPSGALLAVNPKSPDSAKFGLFEKEPSLHTVSEEKTNNHTFDPSSMPNFAKYHSDHTDDLSMPPTRPFASHGAASPVTSWDGETINGDPFISLHVSRSSDTMSPSSVLARQTPRTTDSVQHRWESAEVLMMDEAPAERTSEALENPFDDDVGSRRAGSHHNLEERGGGNPFFNASQHNPFSDRPSVRSRKSSVSTVKRARSDSASSRATASAGPSGGALLSLIAALDGAPAIPDGHNNRSSMHTMTSIYTPTMASQFAPTR</sequence>
<gene>
    <name evidence="1" type="ORF">F5148DRAFT_1147997</name>
</gene>
<evidence type="ECO:0000313" key="1">
    <source>
        <dbReference type="EMBL" id="KAI9509791.1"/>
    </source>
</evidence>